<dbReference type="Gene3D" id="3.40.50.2020">
    <property type="match status" value="1"/>
</dbReference>
<dbReference type="InterPro" id="IPR029057">
    <property type="entry name" value="PRTase-like"/>
</dbReference>
<feature type="domain" description="Phosphoribosyltransferase" evidence="2">
    <location>
        <begin position="145"/>
        <end position="229"/>
    </location>
</feature>
<dbReference type="SUPFAM" id="SSF53271">
    <property type="entry name" value="PRTase-like"/>
    <property type="match status" value="1"/>
</dbReference>
<dbReference type="Proteomes" id="UP000831290">
    <property type="component" value="Chromosome"/>
</dbReference>
<dbReference type="EMBL" id="CP094358">
    <property type="protein sequence ID" value="UOB19126.1"/>
    <property type="molecule type" value="Genomic_DNA"/>
</dbReference>
<reference evidence="3" key="1">
    <citation type="submission" date="2022-03" db="EMBL/GenBank/DDBJ databases">
        <title>Description of Abyssus ytuae gen. nov., sp. nov., a novel member of the family Flavobacteriaceae isolated from the sediment of Mariana Trench.</title>
        <authorList>
            <person name="Zhang J."/>
            <person name="Xu X."/>
        </authorList>
    </citation>
    <scope>NUCLEOTIDE SEQUENCE</scope>
    <source>
        <strain evidence="3">MT3330</strain>
    </source>
</reference>
<dbReference type="AlphaFoldDB" id="A0A9E6ZY72"/>
<evidence type="ECO:0000256" key="1">
    <source>
        <dbReference type="ARBA" id="ARBA00008007"/>
    </source>
</evidence>
<keyword evidence="4" id="KW-1185">Reference proteome</keyword>
<dbReference type="KEGG" id="fbm:MQE35_07470"/>
<proteinExistence type="inferred from homology"/>
<protein>
    <submittedName>
        <fullName evidence="3">ComF family protein</fullName>
    </submittedName>
</protein>
<gene>
    <name evidence="3" type="ORF">MQE35_07470</name>
</gene>
<dbReference type="Pfam" id="PF00156">
    <property type="entry name" value="Pribosyltran"/>
    <property type="match status" value="1"/>
</dbReference>
<evidence type="ECO:0000313" key="4">
    <source>
        <dbReference type="Proteomes" id="UP000831290"/>
    </source>
</evidence>
<dbReference type="InterPro" id="IPR051910">
    <property type="entry name" value="ComF/GntX_DNA_util-trans"/>
</dbReference>
<sequence>MVFKNLNIGNNIKNLFFPEVCLGCNNFLLQGEEVICTICRNNLPITGFSHIHDNQAYKILYGRVRIEEASSFLWFYKNTIVQQLIHNLKYRGHEEIGTFLGTWYGHNLLESPFYKNIDIVIPVPLHPKKLRKRKYNQVSNFGKAIASILNISYSENVLIQSKITSSQTTKNRTERWLEKSMAYQTCDKINLNNKHILIVDDVITTGATVEACAKALKKEQNCRVSVATIAITA</sequence>
<evidence type="ECO:0000259" key="2">
    <source>
        <dbReference type="Pfam" id="PF00156"/>
    </source>
</evidence>
<dbReference type="InterPro" id="IPR000836">
    <property type="entry name" value="PRTase_dom"/>
</dbReference>
<evidence type="ECO:0000313" key="3">
    <source>
        <dbReference type="EMBL" id="UOB19126.1"/>
    </source>
</evidence>
<dbReference type="RefSeq" id="WP_255845743.1">
    <property type="nucleotide sequence ID" value="NZ_CP094358.1"/>
</dbReference>
<organism evidence="3 4">
    <name type="scientific">Abyssalbus ytuae</name>
    <dbReference type="NCBI Taxonomy" id="2926907"/>
    <lineage>
        <taxon>Bacteria</taxon>
        <taxon>Pseudomonadati</taxon>
        <taxon>Bacteroidota</taxon>
        <taxon>Flavobacteriia</taxon>
        <taxon>Flavobacteriales</taxon>
        <taxon>Flavobacteriaceae</taxon>
        <taxon>Abyssalbus</taxon>
    </lineage>
</organism>
<dbReference type="PANTHER" id="PTHR47505:SF1">
    <property type="entry name" value="DNA UTILIZATION PROTEIN YHGH"/>
    <property type="match status" value="1"/>
</dbReference>
<comment type="similarity">
    <text evidence="1">Belongs to the ComF/GntX family.</text>
</comment>
<accession>A0A9E6ZY72</accession>
<dbReference type="CDD" id="cd06223">
    <property type="entry name" value="PRTases_typeI"/>
    <property type="match status" value="1"/>
</dbReference>
<name>A0A9E6ZY72_9FLAO</name>
<dbReference type="PANTHER" id="PTHR47505">
    <property type="entry name" value="DNA UTILIZATION PROTEIN YHGH"/>
    <property type="match status" value="1"/>
</dbReference>